<feature type="region of interest" description="Disordered" evidence="1">
    <location>
        <begin position="206"/>
        <end position="226"/>
    </location>
</feature>
<feature type="region of interest" description="Disordered" evidence="1">
    <location>
        <begin position="74"/>
        <end position="102"/>
    </location>
</feature>
<dbReference type="STRING" id="351607.Acel_1447"/>
<dbReference type="KEGG" id="ace:Acel_1447"/>
<organism evidence="3 4">
    <name type="scientific">Acidothermus cellulolyticus (strain ATCC 43068 / DSM 8971 / 11B)</name>
    <dbReference type="NCBI Taxonomy" id="351607"/>
    <lineage>
        <taxon>Bacteria</taxon>
        <taxon>Bacillati</taxon>
        <taxon>Actinomycetota</taxon>
        <taxon>Actinomycetes</taxon>
        <taxon>Acidothermales</taxon>
        <taxon>Acidothermaceae</taxon>
        <taxon>Acidothermus</taxon>
    </lineage>
</organism>
<dbReference type="AlphaFoldDB" id="A0LUV9"/>
<dbReference type="InParanoid" id="A0LUV9"/>
<keyword evidence="4" id="KW-1185">Reference proteome</keyword>
<feature type="compositionally biased region" description="Low complexity" evidence="1">
    <location>
        <begin position="74"/>
        <end position="85"/>
    </location>
</feature>
<dbReference type="RefSeq" id="WP_011720282.1">
    <property type="nucleotide sequence ID" value="NC_008578.1"/>
</dbReference>
<proteinExistence type="predicted"/>
<keyword evidence="2" id="KW-0472">Membrane</keyword>
<dbReference type="OrthoDB" id="3401874at2"/>
<dbReference type="eggNOG" id="ENOG5033C0U">
    <property type="taxonomic scope" value="Bacteria"/>
</dbReference>
<feature type="transmembrane region" description="Helical" evidence="2">
    <location>
        <begin position="37"/>
        <end position="59"/>
    </location>
</feature>
<sequence>MTETPDWYRTPGGEYPAAPPPPQSDLLAHEPRRPRRMLAWTTLGVVSAAAVAAGVYFAGGGSGNSAQPSSDVVAALAASSSSPAPSQSPAPGGPGRGRHLGPRDIFGRFEGNLLHGEATVQTRQGIEVVDVQRGRVIGVSATSITVQSTDNVTFTYVVTGQTKILDLALPRGTKATISDVKVGDTVRIWAVRSGNTRTARLIVDGQFPRHAPGTPAPSPSPSGAAA</sequence>
<dbReference type="Proteomes" id="UP000008221">
    <property type="component" value="Chromosome"/>
</dbReference>
<gene>
    <name evidence="3" type="ordered locus">Acel_1447</name>
</gene>
<keyword evidence="2" id="KW-0812">Transmembrane</keyword>
<evidence type="ECO:0000256" key="2">
    <source>
        <dbReference type="SAM" id="Phobius"/>
    </source>
</evidence>
<dbReference type="HOGENOM" id="CLU_1222602_0_0_11"/>
<evidence type="ECO:0000256" key="1">
    <source>
        <dbReference type="SAM" id="MobiDB-lite"/>
    </source>
</evidence>
<dbReference type="EMBL" id="CP000481">
    <property type="protein sequence ID" value="ABK53219.1"/>
    <property type="molecule type" value="Genomic_DNA"/>
</dbReference>
<protein>
    <recommendedName>
        <fullName evidence="5">DUF5666 domain-containing protein</fullName>
    </recommendedName>
</protein>
<evidence type="ECO:0000313" key="4">
    <source>
        <dbReference type="Proteomes" id="UP000008221"/>
    </source>
</evidence>
<name>A0LUV9_ACIC1</name>
<accession>A0LUV9</accession>
<evidence type="ECO:0008006" key="5">
    <source>
        <dbReference type="Google" id="ProtNLM"/>
    </source>
</evidence>
<feature type="region of interest" description="Disordered" evidence="1">
    <location>
        <begin position="1"/>
        <end position="31"/>
    </location>
</feature>
<evidence type="ECO:0000313" key="3">
    <source>
        <dbReference type="EMBL" id="ABK53219.1"/>
    </source>
</evidence>
<reference evidence="3 4" key="1">
    <citation type="journal article" date="2009" name="Genome Res.">
        <title>Complete genome of the cellulolytic thermophile Acidothermus cellulolyticus 11B provides insights into its ecophysiological and evolutionary adaptations.</title>
        <authorList>
            <person name="Barabote R.D."/>
            <person name="Xie G."/>
            <person name="Leu D.H."/>
            <person name="Normand P."/>
            <person name="Necsulea A."/>
            <person name="Daubin V."/>
            <person name="Medigue C."/>
            <person name="Adney W.S."/>
            <person name="Xu X.C."/>
            <person name="Lapidus A."/>
            <person name="Parales R.E."/>
            <person name="Detter C."/>
            <person name="Pujic P."/>
            <person name="Bruce D."/>
            <person name="Lavire C."/>
            <person name="Challacombe J.F."/>
            <person name="Brettin T.S."/>
            <person name="Berry A.M."/>
        </authorList>
    </citation>
    <scope>NUCLEOTIDE SEQUENCE [LARGE SCALE GENOMIC DNA]</scope>
    <source>
        <strain evidence="4">ATCC 43068 / DSM 8971 / 11B</strain>
    </source>
</reference>
<keyword evidence="2" id="KW-1133">Transmembrane helix</keyword>